<dbReference type="InterPro" id="IPR041732">
    <property type="entry name" value="RF3_GTP-bd"/>
</dbReference>
<proteinExistence type="inferred from homology"/>
<evidence type="ECO:0000256" key="5">
    <source>
        <dbReference type="ARBA" id="ARBA00022917"/>
    </source>
</evidence>
<sequence length="542" mass="59951">MNAQHEVGRRRTFAIISHPDAGKTTLTEKLLLYGGVIQLAGAVKAKRGRSSAVSDWMEMERERGISITTSVLQFPYRGLQLNLLDTPGHADFSEDTYRTLHAVDGAIMLLDSAKGVEAQTRKLFRVCKHRAIPIFTFVNKLDRPGRDPFDLIGEVESVLGIGVYPITWPVFRDGTFAGVYHRLAGRVYLFEALDPDAGKGVGAERPPVEVTGLEDPALAEALGERGYARLKQETELLELAGDGFDKERFLAGELSPMFFGSAVNNFGLEPFLESFCELMPPPGPRATDQGPVSPSQEEFSGFVFKIQANMDKAHRDRIAFVRLCSGRMVRGMKVRHVRSGRDLRLANPTQFLAGERSLVEESFAGDVVGVNDPGLFEIGDTLTGGSTFEFQGIPSFAPEHFARLEMVDPLKRKQFARGLEQLAQEGTVQLYRPPEGRAGDLVLGALGRLQFEVVKFRLEAEYGVQVRLGGAPWQLARWVSREDGAPVDLDRLHDAVEGMVVLDVRGRVVVLFDREWALQTANRLHPEYRFAETATGVVVRAA</sequence>
<dbReference type="Pfam" id="PF22042">
    <property type="entry name" value="EF-G_D2"/>
    <property type="match status" value="1"/>
</dbReference>
<feature type="binding site" evidence="7">
    <location>
        <begin position="17"/>
        <end position="24"/>
    </location>
    <ligand>
        <name>GTP</name>
        <dbReference type="ChEBI" id="CHEBI:37565"/>
    </ligand>
</feature>
<evidence type="ECO:0000256" key="7">
    <source>
        <dbReference type="HAMAP-Rule" id="MF_00072"/>
    </source>
</evidence>
<dbReference type="InterPro" id="IPR027417">
    <property type="entry name" value="P-loop_NTPase"/>
</dbReference>
<dbReference type="InterPro" id="IPR032090">
    <property type="entry name" value="RF3_C"/>
</dbReference>
<keyword evidence="6 7" id="KW-0342">GTP-binding</keyword>
<evidence type="ECO:0000313" key="10">
    <source>
        <dbReference type="EMBL" id="BDG09124.1"/>
    </source>
</evidence>
<feature type="binding site" evidence="7">
    <location>
        <begin position="139"/>
        <end position="142"/>
    </location>
    <ligand>
        <name>GTP</name>
        <dbReference type="ChEBI" id="CHEBI:37565"/>
    </ligand>
</feature>
<dbReference type="Pfam" id="PF00009">
    <property type="entry name" value="GTP_EFTU"/>
    <property type="match status" value="1"/>
</dbReference>
<dbReference type="InterPro" id="IPR038467">
    <property type="entry name" value="RF3_dom_3_sf"/>
</dbReference>
<dbReference type="PROSITE" id="PS51722">
    <property type="entry name" value="G_TR_2"/>
    <property type="match status" value="1"/>
</dbReference>
<dbReference type="Gene3D" id="3.30.70.3280">
    <property type="entry name" value="Peptide chain release factor 3, domain III"/>
    <property type="match status" value="1"/>
</dbReference>
<dbReference type="RefSeq" id="WP_248340793.1">
    <property type="nucleotide sequence ID" value="NZ_AP025592.1"/>
</dbReference>
<keyword evidence="3 7" id="KW-0963">Cytoplasm</keyword>
<organism evidence="10 11">
    <name type="scientific">Anaeromyxobacter paludicola</name>
    <dbReference type="NCBI Taxonomy" id="2918171"/>
    <lineage>
        <taxon>Bacteria</taxon>
        <taxon>Pseudomonadati</taxon>
        <taxon>Myxococcota</taxon>
        <taxon>Myxococcia</taxon>
        <taxon>Myxococcales</taxon>
        <taxon>Cystobacterineae</taxon>
        <taxon>Anaeromyxobacteraceae</taxon>
        <taxon>Anaeromyxobacter</taxon>
    </lineage>
</organism>
<dbReference type="Pfam" id="PF16658">
    <property type="entry name" value="RF3_C"/>
    <property type="match status" value="1"/>
</dbReference>
<dbReference type="NCBIfam" id="TIGR00231">
    <property type="entry name" value="small_GTP"/>
    <property type="match status" value="1"/>
</dbReference>
<feature type="binding site" evidence="7">
    <location>
        <begin position="85"/>
        <end position="89"/>
    </location>
    <ligand>
        <name>GTP</name>
        <dbReference type="ChEBI" id="CHEBI:37565"/>
    </ligand>
</feature>
<comment type="subcellular location">
    <subcellularLocation>
        <location evidence="1 7">Cytoplasm</location>
    </subcellularLocation>
</comment>
<dbReference type="EMBL" id="AP025592">
    <property type="protein sequence ID" value="BDG09124.1"/>
    <property type="molecule type" value="Genomic_DNA"/>
</dbReference>
<keyword evidence="11" id="KW-1185">Reference proteome</keyword>
<gene>
    <name evidence="7 10" type="primary">prfC</name>
    <name evidence="10" type="ORF">AMPC_22370</name>
</gene>
<dbReference type="InterPro" id="IPR031157">
    <property type="entry name" value="G_TR_CS"/>
</dbReference>
<evidence type="ECO:0000256" key="3">
    <source>
        <dbReference type="ARBA" id="ARBA00022490"/>
    </source>
</evidence>
<dbReference type="NCBIfam" id="NF001964">
    <property type="entry name" value="PRK00741.1"/>
    <property type="match status" value="1"/>
</dbReference>
<dbReference type="PRINTS" id="PR00315">
    <property type="entry name" value="ELONGATNFCT"/>
</dbReference>
<dbReference type="PROSITE" id="PS00301">
    <property type="entry name" value="G_TR_1"/>
    <property type="match status" value="1"/>
</dbReference>
<accession>A0ABN6N7G1</accession>
<dbReference type="InterPro" id="IPR053905">
    <property type="entry name" value="EF-G-like_DII"/>
</dbReference>
<evidence type="ECO:0000256" key="6">
    <source>
        <dbReference type="ARBA" id="ARBA00023134"/>
    </source>
</evidence>
<dbReference type="InterPro" id="IPR005225">
    <property type="entry name" value="Small_GTP-bd"/>
</dbReference>
<comment type="function">
    <text evidence="7">Increases the formation of ribosomal termination complexes and stimulates activities of RF-1 and RF-2. It binds guanine nucleotides and has strong preference for UGA stop codons. It may interact directly with the ribosome. The stimulation of RF-1 and RF-2 is significantly reduced by GTP and GDP, but not by GMP.</text>
</comment>
<evidence type="ECO:0000256" key="8">
    <source>
        <dbReference type="NCBIfam" id="TIGR00503"/>
    </source>
</evidence>
<dbReference type="SUPFAM" id="SSF52540">
    <property type="entry name" value="P-loop containing nucleoside triphosphate hydrolases"/>
    <property type="match status" value="1"/>
</dbReference>
<evidence type="ECO:0000259" key="9">
    <source>
        <dbReference type="PROSITE" id="PS51722"/>
    </source>
</evidence>
<protein>
    <recommendedName>
        <fullName evidence="7 8">Peptide chain release factor 3</fullName>
        <shortName evidence="7">RF-3</shortName>
    </recommendedName>
</protein>
<dbReference type="PANTHER" id="PTHR43556">
    <property type="entry name" value="PEPTIDE CHAIN RELEASE FACTOR RF3"/>
    <property type="match status" value="1"/>
</dbReference>
<dbReference type="InterPro" id="IPR035647">
    <property type="entry name" value="EFG_III/V"/>
</dbReference>
<evidence type="ECO:0000256" key="2">
    <source>
        <dbReference type="ARBA" id="ARBA00009978"/>
    </source>
</evidence>
<evidence type="ECO:0000313" key="11">
    <source>
        <dbReference type="Proteomes" id="UP001162734"/>
    </source>
</evidence>
<dbReference type="NCBIfam" id="TIGR00503">
    <property type="entry name" value="prfC"/>
    <property type="match status" value="1"/>
</dbReference>
<keyword evidence="4 7" id="KW-0547">Nucleotide-binding</keyword>
<dbReference type="HAMAP" id="MF_00072">
    <property type="entry name" value="Rel_fac_3"/>
    <property type="match status" value="1"/>
</dbReference>
<dbReference type="InterPro" id="IPR004548">
    <property type="entry name" value="PrfC"/>
</dbReference>
<dbReference type="PANTHER" id="PTHR43556:SF2">
    <property type="entry name" value="PEPTIDE CHAIN RELEASE FACTOR RF3"/>
    <property type="match status" value="1"/>
</dbReference>
<comment type="similarity">
    <text evidence="2 7">Belongs to the TRAFAC class translation factor GTPase superfamily. Classic translation factor GTPase family. PrfC subfamily.</text>
</comment>
<dbReference type="CDD" id="cd04169">
    <property type="entry name" value="RF3"/>
    <property type="match status" value="1"/>
</dbReference>
<dbReference type="SUPFAM" id="SSF54980">
    <property type="entry name" value="EF-G C-terminal domain-like"/>
    <property type="match status" value="1"/>
</dbReference>
<dbReference type="SUPFAM" id="SSF50447">
    <property type="entry name" value="Translation proteins"/>
    <property type="match status" value="1"/>
</dbReference>
<evidence type="ECO:0000256" key="4">
    <source>
        <dbReference type="ARBA" id="ARBA00022741"/>
    </source>
</evidence>
<name>A0ABN6N7G1_9BACT</name>
<evidence type="ECO:0000256" key="1">
    <source>
        <dbReference type="ARBA" id="ARBA00004496"/>
    </source>
</evidence>
<dbReference type="InterPro" id="IPR009000">
    <property type="entry name" value="Transl_B-barrel_sf"/>
</dbReference>
<dbReference type="InterPro" id="IPR000795">
    <property type="entry name" value="T_Tr_GTP-bd_dom"/>
</dbReference>
<keyword evidence="5 7" id="KW-0648">Protein biosynthesis</keyword>
<dbReference type="Gene3D" id="3.40.50.300">
    <property type="entry name" value="P-loop containing nucleotide triphosphate hydrolases"/>
    <property type="match status" value="2"/>
</dbReference>
<feature type="domain" description="Tr-type G" evidence="9">
    <location>
        <begin position="8"/>
        <end position="283"/>
    </location>
</feature>
<dbReference type="Proteomes" id="UP001162734">
    <property type="component" value="Chromosome"/>
</dbReference>
<reference evidence="11" key="1">
    <citation type="journal article" date="2022" name="Int. J. Syst. Evol. Microbiol.">
        <title>Anaeromyxobacter oryzae sp. nov., Anaeromyxobacter diazotrophicus sp. nov. and Anaeromyxobacter paludicola sp. nov., isolated from paddy soils.</title>
        <authorList>
            <person name="Itoh H."/>
            <person name="Xu Z."/>
            <person name="Mise K."/>
            <person name="Masuda Y."/>
            <person name="Ushijima N."/>
            <person name="Hayakawa C."/>
            <person name="Shiratori Y."/>
            <person name="Senoo K."/>
        </authorList>
    </citation>
    <scope>NUCLEOTIDE SEQUENCE [LARGE SCALE GENOMIC DNA]</scope>
    <source>
        <strain evidence="11">Red630</strain>
    </source>
</reference>